<feature type="transmembrane region" description="Helical" evidence="8">
    <location>
        <begin position="89"/>
        <end position="111"/>
    </location>
</feature>
<dbReference type="AlphaFoldDB" id="A0A818Y4U5"/>
<feature type="transmembrane region" description="Helical" evidence="8">
    <location>
        <begin position="46"/>
        <end position="69"/>
    </location>
</feature>
<reference evidence="11" key="1">
    <citation type="submission" date="2021-02" db="EMBL/GenBank/DDBJ databases">
        <authorList>
            <person name="Nowell W R."/>
        </authorList>
    </citation>
    <scope>NUCLEOTIDE SEQUENCE</scope>
</reference>
<dbReference type="PANTHER" id="PTHR24243">
    <property type="entry name" value="G-PROTEIN COUPLED RECEPTOR"/>
    <property type="match status" value="1"/>
</dbReference>
<accession>A0A818Y4U5</accession>
<evidence type="ECO:0000256" key="4">
    <source>
        <dbReference type="ARBA" id="ARBA00023040"/>
    </source>
</evidence>
<evidence type="ECO:0000256" key="7">
    <source>
        <dbReference type="ARBA" id="ARBA00023224"/>
    </source>
</evidence>
<evidence type="ECO:0000313" key="11">
    <source>
        <dbReference type="EMBL" id="CAF3746211.1"/>
    </source>
</evidence>
<dbReference type="Proteomes" id="UP000663845">
    <property type="component" value="Unassembled WGS sequence"/>
</dbReference>
<keyword evidence="4" id="KW-0297">G-protein coupled receptor</keyword>
<evidence type="ECO:0000256" key="6">
    <source>
        <dbReference type="ARBA" id="ARBA00023170"/>
    </source>
</evidence>
<sequence>MLLSYIGQQLIFYGGIFLILVGVFGNGMNVLIFSTIRSYRTNPSTFYFLIGSIDNILYILINLISRIVATGDGIDLTRTSTVWCKMRPFFASTLPLINLTCSCLATMDQFFITSKHAKIRRCSNIKWAHKIVLIFIIIWSLHGIPILIFYKISFVIQTCGNTNAVYGIYLIIYLLGLVTSIPAILMVFFGYLAYRNIHMTRNLNRQDADRQLMRMTLFQVLFDIVCLVPYGINYVYNLITSGVSKSADRLQLEYFISTILILLSYGYFTGSCYMFWISSSRFRKATKDRICFWRRQNQINPLQSVTHGRTVFEMKTHI</sequence>
<dbReference type="EMBL" id="CAJNOG010000634">
    <property type="protein sequence ID" value="CAF1322111.1"/>
    <property type="molecule type" value="Genomic_DNA"/>
</dbReference>
<keyword evidence="6" id="KW-0675">Receptor</keyword>
<dbReference type="PROSITE" id="PS50262">
    <property type="entry name" value="G_PROTEIN_RECEP_F1_2"/>
    <property type="match status" value="1"/>
</dbReference>
<keyword evidence="2 8" id="KW-0812">Transmembrane</keyword>
<dbReference type="Pfam" id="PF00001">
    <property type="entry name" value="7tm_1"/>
    <property type="match status" value="1"/>
</dbReference>
<protein>
    <recommendedName>
        <fullName evidence="9">G-protein coupled receptors family 1 profile domain-containing protein</fullName>
    </recommendedName>
</protein>
<dbReference type="CDD" id="cd00637">
    <property type="entry name" value="7tm_classA_rhodopsin-like"/>
    <property type="match status" value="1"/>
</dbReference>
<dbReference type="GO" id="GO:0004930">
    <property type="term" value="F:G protein-coupled receptor activity"/>
    <property type="evidence" value="ECO:0007669"/>
    <property type="project" value="UniProtKB-KW"/>
</dbReference>
<evidence type="ECO:0000256" key="5">
    <source>
        <dbReference type="ARBA" id="ARBA00023136"/>
    </source>
</evidence>
<name>A0A818Y4U5_9BILA</name>
<gene>
    <name evidence="10" type="ORF">JYZ213_LOCUS33465</name>
    <name evidence="11" type="ORF">OXD698_LOCUS15183</name>
</gene>
<dbReference type="EMBL" id="CAJOAZ010000990">
    <property type="protein sequence ID" value="CAF3746211.1"/>
    <property type="molecule type" value="Genomic_DNA"/>
</dbReference>
<evidence type="ECO:0000259" key="9">
    <source>
        <dbReference type="PROSITE" id="PS50262"/>
    </source>
</evidence>
<dbReference type="InterPro" id="IPR000276">
    <property type="entry name" value="GPCR_Rhodpsn"/>
</dbReference>
<evidence type="ECO:0000313" key="10">
    <source>
        <dbReference type="EMBL" id="CAF1322111.1"/>
    </source>
</evidence>
<comment type="subcellular location">
    <subcellularLocation>
        <location evidence="1">Membrane</location>
        <topology evidence="1">Multi-pass membrane protein</topology>
    </subcellularLocation>
</comment>
<evidence type="ECO:0000256" key="2">
    <source>
        <dbReference type="ARBA" id="ARBA00022692"/>
    </source>
</evidence>
<feature type="domain" description="G-protein coupled receptors family 1 profile" evidence="9">
    <location>
        <begin position="25"/>
        <end position="275"/>
    </location>
</feature>
<proteinExistence type="predicted"/>
<dbReference type="Proteomes" id="UP000663844">
    <property type="component" value="Unassembled WGS sequence"/>
</dbReference>
<feature type="transmembrane region" description="Helical" evidence="8">
    <location>
        <begin position="12"/>
        <end position="34"/>
    </location>
</feature>
<feature type="transmembrane region" description="Helical" evidence="8">
    <location>
        <begin position="170"/>
        <end position="194"/>
    </location>
</feature>
<keyword evidence="7" id="KW-0807">Transducer</keyword>
<dbReference type="PANTHER" id="PTHR24243:SF233">
    <property type="entry name" value="THYROTROPIN-RELEASING HORMONE RECEPTOR"/>
    <property type="match status" value="1"/>
</dbReference>
<keyword evidence="5 8" id="KW-0472">Membrane</keyword>
<dbReference type="InterPro" id="IPR017452">
    <property type="entry name" value="GPCR_Rhodpsn_7TM"/>
</dbReference>
<dbReference type="GO" id="GO:0005886">
    <property type="term" value="C:plasma membrane"/>
    <property type="evidence" value="ECO:0007669"/>
    <property type="project" value="TreeGrafter"/>
</dbReference>
<evidence type="ECO:0000313" key="12">
    <source>
        <dbReference type="Proteomes" id="UP000663844"/>
    </source>
</evidence>
<feature type="transmembrane region" description="Helical" evidence="8">
    <location>
        <begin position="215"/>
        <end position="234"/>
    </location>
</feature>
<dbReference type="SUPFAM" id="SSF81321">
    <property type="entry name" value="Family A G protein-coupled receptor-like"/>
    <property type="match status" value="1"/>
</dbReference>
<dbReference type="Gene3D" id="1.20.1070.10">
    <property type="entry name" value="Rhodopsin 7-helix transmembrane proteins"/>
    <property type="match status" value="1"/>
</dbReference>
<organism evidence="11 12">
    <name type="scientific">Adineta steineri</name>
    <dbReference type="NCBI Taxonomy" id="433720"/>
    <lineage>
        <taxon>Eukaryota</taxon>
        <taxon>Metazoa</taxon>
        <taxon>Spiralia</taxon>
        <taxon>Gnathifera</taxon>
        <taxon>Rotifera</taxon>
        <taxon>Eurotatoria</taxon>
        <taxon>Bdelloidea</taxon>
        <taxon>Adinetida</taxon>
        <taxon>Adinetidae</taxon>
        <taxon>Adineta</taxon>
    </lineage>
</organism>
<evidence type="ECO:0000256" key="1">
    <source>
        <dbReference type="ARBA" id="ARBA00004141"/>
    </source>
</evidence>
<keyword evidence="3 8" id="KW-1133">Transmembrane helix</keyword>
<comment type="caution">
    <text evidence="11">The sequence shown here is derived from an EMBL/GenBank/DDBJ whole genome shotgun (WGS) entry which is preliminary data.</text>
</comment>
<evidence type="ECO:0000256" key="8">
    <source>
        <dbReference type="SAM" id="Phobius"/>
    </source>
</evidence>
<feature type="transmembrane region" description="Helical" evidence="8">
    <location>
        <begin position="254"/>
        <end position="277"/>
    </location>
</feature>
<evidence type="ECO:0000256" key="3">
    <source>
        <dbReference type="ARBA" id="ARBA00022989"/>
    </source>
</evidence>
<feature type="transmembrane region" description="Helical" evidence="8">
    <location>
        <begin position="131"/>
        <end position="150"/>
    </location>
</feature>